<evidence type="ECO:0000313" key="6">
    <source>
        <dbReference type="Proteomes" id="UP000295765"/>
    </source>
</evidence>
<evidence type="ECO:0000259" key="3">
    <source>
        <dbReference type="Pfam" id="PF07167"/>
    </source>
</evidence>
<feature type="domain" description="Poly-beta-hydroxybutyrate polymerase N-terminal" evidence="4">
    <location>
        <begin position="11"/>
        <end position="49"/>
    </location>
</feature>
<keyword evidence="2" id="KW-0012">Acyltransferase</keyword>
<gene>
    <name evidence="5" type="ORF">EV699_115130</name>
</gene>
<accession>A0A4R2L3Q8</accession>
<dbReference type="PANTHER" id="PTHR36837:SF5">
    <property type="entry name" value="POLY-3-HYDROXYBUTYRATE SYNTHASE"/>
    <property type="match status" value="1"/>
</dbReference>
<dbReference type="RefSeq" id="WP_243662685.1">
    <property type="nucleotide sequence ID" value="NZ_SLWY01000015.1"/>
</dbReference>
<dbReference type="InterPro" id="IPR051321">
    <property type="entry name" value="PHA/PHB_synthase"/>
</dbReference>
<dbReference type="Gene3D" id="3.40.50.1820">
    <property type="entry name" value="alpha/beta hydrolase"/>
    <property type="match status" value="1"/>
</dbReference>
<dbReference type="GO" id="GO:0042619">
    <property type="term" value="P:poly-hydroxybutyrate biosynthetic process"/>
    <property type="evidence" value="ECO:0007669"/>
    <property type="project" value="InterPro"/>
</dbReference>
<evidence type="ECO:0000256" key="1">
    <source>
        <dbReference type="ARBA" id="ARBA00022679"/>
    </source>
</evidence>
<dbReference type="InterPro" id="IPR022211">
    <property type="entry name" value="PHBC_N"/>
</dbReference>
<protein>
    <submittedName>
        <fullName evidence="5">Polyhydroxyalkanoate synthase</fullName>
    </submittedName>
</protein>
<evidence type="ECO:0000313" key="5">
    <source>
        <dbReference type="EMBL" id="TCO80352.1"/>
    </source>
</evidence>
<proteinExistence type="predicted"/>
<dbReference type="Proteomes" id="UP000295765">
    <property type="component" value="Unassembled WGS sequence"/>
</dbReference>
<sequence>MPESQYQAFRNPQDRMLNGAVARLTQGLSPISLTLAWFDWAAHLAMAPGLQMRLIEKTGRKAAKLALYARRSLADPAAERAVEPLPGDHRFNDPEWGAFPFNLYAQSFLLSQQWWYAATHSVRGPSQHHQDMVWFVARQMLDVMSPANFIATNPVLLKRTLEQGGTNLLRGWQNWVEDQERRIANKPPAGAEAFQVGRNLALTPGKVVFRNHLIELIQYAPTTAQVHPEPVLIVPAWIMKYYILDLTPQNSLVKFLVDRGHTVFMISWRNPHSDDHALGMEDYLRKGVFAALDAINAVVPGQQVHGVGYCLGGTLLTIAAAALDRDDDRRLASMTLFAAQTDFRQAGELLLFIDDSQVTFIEDMMWDRGYLDASQMAGAFQMLRSNDLLWSRMVREYVLGERTPLNELMAWNADPTRMPYKMHKEYLHSLFLDNALANGHYLVDERPVAISDIRCPIFAVGADADHIAPWQSVYKIQLQSDVPVTFLLASGGHNAGIVSEPGRRNRRYQVATRSETDHYVDPETWRERTPVREGSWWPQWADWLAERSGALQVPPALGRAEAGLVALCDAPGTYVFQT</sequence>
<name>A0A4R2L3Q8_9GAMM</name>
<keyword evidence="6" id="KW-1185">Reference proteome</keyword>
<organism evidence="5 6">
    <name type="scientific">Plasticicumulans lactativorans</name>
    <dbReference type="NCBI Taxonomy" id="1133106"/>
    <lineage>
        <taxon>Bacteria</taxon>
        <taxon>Pseudomonadati</taxon>
        <taxon>Pseudomonadota</taxon>
        <taxon>Gammaproteobacteria</taxon>
        <taxon>Candidatus Competibacteraceae</taxon>
        <taxon>Plasticicumulans</taxon>
    </lineage>
</organism>
<dbReference type="GO" id="GO:0016746">
    <property type="term" value="F:acyltransferase activity"/>
    <property type="evidence" value="ECO:0007669"/>
    <property type="project" value="UniProtKB-KW"/>
</dbReference>
<keyword evidence="1" id="KW-0808">Transferase</keyword>
<dbReference type="SUPFAM" id="SSF53474">
    <property type="entry name" value="alpha/beta-Hydrolases"/>
    <property type="match status" value="1"/>
</dbReference>
<dbReference type="Pfam" id="PF07167">
    <property type="entry name" value="PhaC_N"/>
    <property type="match status" value="1"/>
</dbReference>
<dbReference type="InterPro" id="IPR029058">
    <property type="entry name" value="AB_hydrolase_fold"/>
</dbReference>
<dbReference type="PANTHER" id="PTHR36837">
    <property type="entry name" value="POLY(3-HYDROXYALKANOATE) POLYMERASE SUBUNIT PHAC"/>
    <property type="match status" value="1"/>
</dbReference>
<reference evidence="5 6" key="1">
    <citation type="submission" date="2019-03" db="EMBL/GenBank/DDBJ databases">
        <title>Genomic Encyclopedia of Type Strains, Phase IV (KMG-IV): sequencing the most valuable type-strain genomes for metagenomic binning, comparative biology and taxonomic classification.</title>
        <authorList>
            <person name="Goeker M."/>
        </authorList>
    </citation>
    <scope>NUCLEOTIDE SEQUENCE [LARGE SCALE GENOMIC DNA]</scope>
    <source>
        <strain evidence="5 6">DSM 25287</strain>
    </source>
</reference>
<dbReference type="InterPro" id="IPR010941">
    <property type="entry name" value="PhaC_N"/>
</dbReference>
<dbReference type="AlphaFoldDB" id="A0A4R2L3Q8"/>
<dbReference type="Pfam" id="PF12551">
    <property type="entry name" value="PHBC_N"/>
    <property type="match status" value="1"/>
</dbReference>
<evidence type="ECO:0000256" key="2">
    <source>
        <dbReference type="ARBA" id="ARBA00023315"/>
    </source>
</evidence>
<comment type="caution">
    <text evidence="5">The sequence shown here is derived from an EMBL/GenBank/DDBJ whole genome shotgun (WGS) entry which is preliminary data.</text>
</comment>
<evidence type="ECO:0000259" key="4">
    <source>
        <dbReference type="Pfam" id="PF12551"/>
    </source>
</evidence>
<dbReference type="EMBL" id="SLWY01000015">
    <property type="protein sequence ID" value="TCO80352.1"/>
    <property type="molecule type" value="Genomic_DNA"/>
</dbReference>
<feature type="domain" description="Poly-beta-hydroxybutyrate polymerase N-terminal" evidence="3">
    <location>
        <begin position="88"/>
        <end position="256"/>
    </location>
</feature>